<evidence type="ECO:0000256" key="6">
    <source>
        <dbReference type="ARBA" id="ARBA00022977"/>
    </source>
</evidence>
<dbReference type="InterPro" id="IPR034291">
    <property type="entry name" value="TMP_synthase"/>
</dbReference>
<accession>A0AAE0RZA3</accession>
<evidence type="ECO:0000256" key="5">
    <source>
        <dbReference type="ARBA" id="ARBA00022842"/>
    </source>
</evidence>
<dbReference type="GO" id="GO:0005737">
    <property type="term" value="C:cytoplasm"/>
    <property type="evidence" value="ECO:0007669"/>
    <property type="project" value="TreeGrafter"/>
</dbReference>
<evidence type="ECO:0000256" key="7">
    <source>
        <dbReference type="ARBA" id="ARBA00047334"/>
    </source>
</evidence>
<dbReference type="GO" id="GO:0009228">
    <property type="term" value="P:thiamine biosynthetic process"/>
    <property type="evidence" value="ECO:0007669"/>
    <property type="project" value="UniProtKB-KW"/>
</dbReference>
<evidence type="ECO:0000256" key="3">
    <source>
        <dbReference type="ARBA" id="ARBA00022679"/>
    </source>
</evidence>
<proteinExistence type="inferred from homology"/>
<dbReference type="SUPFAM" id="SSF51391">
    <property type="entry name" value="Thiamin phosphate synthase"/>
    <property type="match status" value="1"/>
</dbReference>
<reference evidence="11" key="2">
    <citation type="journal article" date="2021" name="Genome Biol. Evol.">
        <title>Developing a high-quality reference genome for a parasitic bivalve with doubly uniparental inheritance (Bivalvia: Unionida).</title>
        <authorList>
            <person name="Smith C.H."/>
        </authorList>
    </citation>
    <scope>NUCLEOTIDE SEQUENCE</scope>
    <source>
        <strain evidence="11">CHS0354</strain>
        <tissue evidence="11">Mantle</tissue>
    </source>
</reference>
<dbReference type="Pfam" id="PF02581">
    <property type="entry name" value="TMP-TENI"/>
    <property type="match status" value="1"/>
</dbReference>
<organism evidence="11 12">
    <name type="scientific">Potamilus streckersoni</name>
    <dbReference type="NCBI Taxonomy" id="2493646"/>
    <lineage>
        <taxon>Eukaryota</taxon>
        <taxon>Metazoa</taxon>
        <taxon>Spiralia</taxon>
        <taxon>Lophotrochozoa</taxon>
        <taxon>Mollusca</taxon>
        <taxon>Bivalvia</taxon>
        <taxon>Autobranchia</taxon>
        <taxon>Heteroconchia</taxon>
        <taxon>Palaeoheterodonta</taxon>
        <taxon>Unionida</taxon>
        <taxon>Unionoidea</taxon>
        <taxon>Unionidae</taxon>
        <taxon>Ambleminae</taxon>
        <taxon>Lampsilini</taxon>
        <taxon>Potamilus</taxon>
    </lineage>
</organism>
<comment type="catalytic activity">
    <reaction evidence="8">
        <text>2-(2-carboxy-4-methylthiazol-5-yl)ethyl phosphate + 4-amino-2-methyl-5-(diphosphooxymethyl)pyrimidine + 2 H(+) = thiamine phosphate + CO2 + diphosphate</text>
        <dbReference type="Rhea" id="RHEA:47848"/>
        <dbReference type="ChEBI" id="CHEBI:15378"/>
        <dbReference type="ChEBI" id="CHEBI:16526"/>
        <dbReference type="ChEBI" id="CHEBI:33019"/>
        <dbReference type="ChEBI" id="CHEBI:37575"/>
        <dbReference type="ChEBI" id="CHEBI:57841"/>
        <dbReference type="ChEBI" id="CHEBI:62890"/>
        <dbReference type="EC" id="2.5.1.3"/>
    </reaction>
</comment>
<evidence type="ECO:0000256" key="8">
    <source>
        <dbReference type="ARBA" id="ARBA00047851"/>
    </source>
</evidence>
<dbReference type="Gene3D" id="3.20.20.70">
    <property type="entry name" value="Aldolase class I"/>
    <property type="match status" value="1"/>
</dbReference>
<dbReference type="NCBIfam" id="TIGR00693">
    <property type="entry name" value="thiE"/>
    <property type="match status" value="1"/>
</dbReference>
<keyword evidence="6" id="KW-0784">Thiamine biosynthesis</keyword>
<dbReference type="InterPro" id="IPR013785">
    <property type="entry name" value="Aldolase_TIM"/>
</dbReference>
<dbReference type="FunFam" id="3.20.20.70:FF:000096">
    <property type="entry name" value="Thiamine-phosphate synthase"/>
    <property type="match status" value="1"/>
</dbReference>
<keyword evidence="12" id="KW-1185">Reference proteome</keyword>
<name>A0AAE0RZA3_9BIVA</name>
<dbReference type="EMBL" id="JAEAOA010001427">
    <property type="protein sequence ID" value="KAK3582402.1"/>
    <property type="molecule type" value="Genomic_DNA"/>
</dbReference>
<comment type="catalytic activity">
    <reaction evidence="7">
        <text>4-methyl-5-(2-phosphooxyethyl)-thiazole + 4-amino-2-methyl-5-(diphosphooxymethyl)pyrimidine + H(+) = thiamine phosphate + diphosphate</text>
        <dbReference type="Rhea" id="RHEA:22328"/>
        <dbReference type="ChEBI" id="CHEBI:15378"/>
        <dbReference type="ChEBI" id="CHEBI:33019"/>
        <dbReference type="ChEBI" id="CHEBI:37575"/>
        <dbReference type="ChEBI" id="CHEBI:57841"/>
        <dbReference type="ChEBI" id="CHEBI:58296"/>
        <dbReference type="EC" id="2.5.1.3"/>
    </reaction>
</comment>
<dbReference type="InterPro" id="IPR036206">
    <property type="entry name" value="ThiamineP_synth_sf"/>
</dbReference>
<dbReference type="EC" id="2.5.1.3" evidence="2"/>
<dbReference type="HAMAP" id="MF_00097">
    <property type="entry name" value="TMP_synthase"/>
    <property type="match status" value="1"/>
</dbReference>
<dbReference type="AlphaFoldDB" id="A0AAE0RZA3"/>
<reference evidence="11" key="1">
    <citation type="journal article" date="2021" name="Genome Biol. Evol.">
        <title>A High-Quality Reference Genome for a Parasitic Bivalve with Doubly Uniparental Inheritance (Bivalvia: Unionida).</title>
        <authorList>
            <person name="Smith C.H."/>
        </authorList>
    </citation>
    <scope>NUCLEOTIDE SEQUENCE</scope>
    <source>
        <strain evidence="11">CHS0354</strain>
    </source>
</reference>
<dbReference type="CDD" id="cd00564">
    <property type="entry name" value="TMP_TenI"/>
    <property type="match status" value="1"/>
</dbReference>
<comment type="catalytic activity">
    <reaction evidence="9">
        <text>2-[(2R,5Z)-2-carboxy-4-methylthiazol-5(2H)-ylidene]ethyl phosphate + 4-amino-2-methyl-5-(diphosphooxymethyl)pyrimidine + 2 H(+) = thiamine phosphate + CO2 + diphosphate</text>
        <dbReference type="Rhea" id="RHEA:47844"/>
        <dbReference type="ChEBI" id="CHEBI:15378"/>
        <dbReference type="ChEBI" id="CHEBI:16526"/>
        <dbReference type="ChEBI" id="CHEBI:33019"/>
        <dbReference type="ChEBI" id="CHEBI:37575"/>
        <dbReference type="ChEBI" id="CHEBI:57841"/>
        <dbReference type="ChEBI" id="CHEBI:62899"/>
        <dbReference type="EC" id="2.5.1.3"/>
    </reaction>
</comment>
<comment type="pathway">
    <text evidence="1">Cofactor biosynthesis; thiamine diphosphate biosynthesis; thiamine phosphate from 4-amino-2-methyl-5-diphosphomethylpyrimidine and 4-methyl-5-(2-phosphoethyl)-thiazole: step 1/1.</text>
</comment>
<keyword evidence="3" id="KW-0808">Transferase</keyword>
<feature type="domain" description="Thiamine phosphate synthase/TenI" evidence="10">
    <location>
        <begin position="10"/>
        <end position="188"/>
    </location>
</feature>
<evidence type="ECO:0000313" key="12">
    <source>
        <dbReference type="Proteomes" id="UP001195483"/>
    </source>
</evidence>
<sequence length="217" mass="23024">MSKKLDLGVCAITSSGYAVPNMTHPLFVELVLRGGANMIQFRDKTLSDRELYATGVALRAVCSAYNAKLIVNDRVDIALAIGADGVHLGQNDLPVQTARMILGPSKIIGATSNSLQDVLTLNRQNGSDVDYIGFGHLFPTISKEKKDEPKGIKMLKEVCEQSKKPIMAIGGIISENAGAKGVAVISALANSHDPEGETQKLITLSGLVLPSQNADNP</sequence>
<dbReference type="GO" id="GO:0046872">
    <property type="term" value="F:metal ion binding"/>
    <property type="evidence" value="ECO:0007669"/>
    <property type="project" value="UniProtKB-KW"/>
</dbReference>
<dbReference type="PANTHER" id="PTHR20857:SF23">
    <property type="entry name" value="THIAMINE BIOSYNTHETIC BIFUNCTIONAL ENZYME"/>
    <property type="match status" value="1"/>
</dbReference>
<reference evidence="11" key="3">
    <citation type="submission" date="2023-05" db="EMBL/GenBank/DDBJ databases">
        <authorList>
            <person name="Smith C.H."/>
        </authorList>
    </citation>
    <scope>NUCLEOTIDE SEQUENCE</scope>
    <source>
        <strain evidence="11">CHS0354</strain>
        <tissue evidence="11">Mantle</tissue>
    </source>
</reference>
<evidence type="ECO:0000256" key="1">
    <source>
        <dbReference type="ARBA" id="ARBA00005165"/>
    </source>
</evidence>
<keyword evidence="4" id="KW-0479">Metal-binding</keyword>
<dbReference type="InterPro" id="IPR022998">
    <property type="entry name" value="ThiamineP_synth_TenI"/>
</dbReference>
<dbReference type="PANTHER" id="PTHR20857">
    <property type="entry name" value="THIAMINE-PHOSPHATE PYROPHOSPHORYLASE"/>
    <property type="match status" value="1"/>
</dbReference>
<keyword evidence="5" id="KW-0460">Magnesium</keyword>
<dbReference type="GO" id="GO:0004789">
    <property type="term" value="F:thiamine-phosphate diphosphorylase activity"/>
    <property type="evidence" value="ECO:0007669"/>
    <property type="project" value="UniProtKB-EC"/>
</dbReference>
<evidence type="ECO:0000256" key="4">
    <source>
        <dbReference type="ARBA" id="ARBA00022723"/>
    </source>
</evidence>
<evidence type="ECO:0000259" key="10">
    <source>
        <dbReference type="Pfam" id="PF02581"/>
    </source>
</evidence>
<evidence type="ECO:0000256" key="9">
    <source>
        <dbReference type="ARBA" id="ARBA00047883"/>
    </source>
</evidence>
<evidence type="ECO:0000313" key="11">
    <source>
        <dbReference type="EMBL" id="KAK3582402.1"/>
    </source>
</evidence>
<protein>
    <recommendedName>
        <fullName evidence="2">thiamine phosphate synthase</fullName>
        <ecNumber evidence="2">2.5.1.3</ecNumber>
    </recommendedName>
</protein>
<gene>
    <name evidence="11" type="ORF">CHS0354_023947</name>
</gene>
<evidence type="ECO:0000256" key="2">
    <source>
        <dbReference type="ARBA" id="ARBA00012830"/>
    </source>
</evidence>
<comment type="caution">
    <text evidence="11">The sequence shown here is derived from an EMBL/GenBank/DDBJ whole genome shotgun (WGS) entry which is preliminary data.</text>
</comment>
<dbReference type="Proteomes" id="UP001195483">
    <property type="component" value="Unassembled WGS sequence"/>
</dbReference>